<reference evidence="1" key="2">
    <citation type="submission" date="2022-01" db="EMBL/GenBank/DDBJ databases">
        <authorList>
            <person name="Yamashiro T."/>
            <person name="Shiraishi A."/>
            <person name="Satake H."/>
            <person name="Nakayama K."/>
        </authorList>
    </citation>
    <scope>NUCLEOTIDE SEQUENCE</scope>
</reference>
<sequence>MTSVLSMASLTGGLGGRNSISTNTVSPLIREQLDRRRILSVISDKVVLKNMDTTIKRDNLRRAEYQESKILERDSKSACNDIEDLFPSHIQEKLNHLPRQTRSVIITEVKLLDVARVMENLDEMVKDFSSVPSTNKAWRLGRCQRMTREEAKTSSQAIEKDYRCIKIYPKV</sequence>
<evidence type="ECO:0000313" key="1">
    <source>
        <dbReference type="EMBL" id="GJT37461.1"/>
    </source>
</evidence>
<gene>
    <name evidence="1" type="ORF">Tco_0937326</name>
</gene>
<dbReference type="EMBL" id="BQNB010015225">
    <property type="protein sequence ID" value="GJT37461.1"/>
    <property type="molecule type" value="Genomic_DNA"/>
</dbReference>
<reference evidence="1" key="1">
    <citation type="journal article" date="2022" name="Int. J. Mol. Sci.">
        <title>Draft Genome of Tanacetum Coccineum: Genomic Comparison of Closely Related Tanacetum-Family Plants.</title>
        <authorList>
            <person name="Yamashiro T."/>
            <person name="Shiraishi A."/>
            <person name="Nakayama K."/>
            <person name="Satake H."/>
        </authorList>
    </citation>
    <scope>NUCLEOTIDE SEQUENCE</scope>
</reference>
<evidence type="ECO:0000313" key="2">
    <source>
        <dbReference type="Proteomes" id="UP001151760"/>
    </source>
</evidence>
<comment type="caution">
    <text evidence="1">The sequence shown here is derived from an EMBL/GenBank/DDBJ whole genome shotgun (WGS) entry which is preliminary data.</text>
</comment>
<organism evidence="1 2">
    <name type="scientific">Tanacetum coccineum</name>
    <dbReference type="NCBI Taxonomy" id="301880"/>
    <lineage>
        <taxon>Eukaryota</taxon>
        <taxon>Viridiplantae</taxon>
        <taxon>Streptophyta</taxon>
        <taxon>Embryophyta</taxon>
        <taxon>Tracheophyta</taxon>
        <taxon>Spermatophyta</taxon>
        <taxon>Magnoliopsida</taxon>
        <taxon>eudicotyledons</taxon>
        <taxon>Gunneridae</taxon>
        <taxon>Pentapetalae</taxon>
        <taxon>asterids</taxon>
        <taxon>campanulids</taxon>
        <taxon>Asterales</taxon>
        <taxon>Asteraceae</taxon>
        <taxon>Asteroideae</taxon>
        <taxon>Anthemideae</taxon>
        <taxon>Anthemidinae</taxon>
        <taxon>Tanacetum</taxon>
    </lineage>
</organism>
<keyword evidence="2" id="KW-1185">Reference proteome</keyword>
<name>A0ABQ5DDZ9_9ASTR</name>
<accession>A0ABQ5DDZ9</accession>
<proteinExistence type="predicted"/>
<protein>
    <submittedName>
        <fullName evidence="1">Uncharacterized protein</fullName>
    </submittedName>
</protein>
<dbReference type="Proteomes" id="UP001151760">
    <property type="component" value="Unassembled WGS sequence"/>
</dbReference>